<sequence>MSYRCRGGLNGRGAIIRPPGYRNNVQENPHIGEENLHQMSPENNYSPNPSTMPQSAASTLNQMPNSRSVTATSTLNQMPNSRFVTAASTLHQSPNSVTQAATNMVHLEPQTTVRNVNLDNYGNTNVSDETRNPEKTDSVMHPDELWFPHRDVVDKVSETSYKTYFKGPYCNWKMTPPQVRRRWWNAFKLEFSWDPSVAKRVKKGWQSKCRRRLSDMVSKVCTDPDYNADWCPPTIREEMVQIRSTEEFQEKSEKCKKNRKGNGNQKIHHRQGSISTEEVMLKLKKKLGRKPTAAELYYKCHADSSGRFVNDKAQAVWNDFKEKKATNSLCESENQKTEDELFLEATGGWNEKGRVFGMGASADSYYERPGVEERNAKRRRRDYAMELEGKVIDLVTENLEQKTELDATKVSLVETQKSLAETQNALKALEQTVQLLLQASNIATIPTSTSPSV</sequence>
<name>A0A9R0KC41_SPIOL</name>
<feature type="compositionally biased region" description="Basic residues" evidence="2">
    <location>
        <begin position="256"/>
        <end position="271"/>
    </location>
</feature>
<dbReference type="GeneID" id="110804878"/>
<feature type="region of interest" description="Disordered" evidence="2">
    <location>
        <begin position="35"/>
        <end position="59"/>
    </location>
</feature>
<dbReference type="OrthoDB" id="1429956at2759"/>
<feature type="region of interest" description="Disordered" evidence="2">
    <location>
        <begin position="117"/>
        <end position="139"/>
    </location>
</feature>
<feature type="compositionally biased region" description="Polar residues" evidence="2">
    <location>
        <begin position="37"/>
        <end position="59"/>
    </location>
</feature>
<keyword evidence="1" id="KW-0175">Coiled coil</keyword>
<dbReference type="Proteomes" id="UP000813463">
    <property type="component" value="Chromosome 6"/>
</dbReference>
<organism evidence="3 4">
    <name type="scientific">Spinacia oleracea</name>
    <name type="common">Spinach</name>
    <dbReference type="NCBI Taxonomy" id="3562"/>
    <lineage>
        <taxon>Eukaryota</taxon>
        <taxon>Viridiplantae</taxon>
        <taxon>Streptophyta</taxon>
        <taxon>Embryophyta</taxon>
        <taxon>Tracheophyta</taxon>
        <taxon>Spermatophyta</taxon>
        <taxon>Magnoliopsida</taxon>
        <taxon>eudicotyledons</taxon>
        <taxon>Gunneridae</taxon>
        <taxon>Pentapetalae</taxon>
        <taxon>Caryophyllales</taxon>
        <taxon>Chenopodiaceae</taxon>
        <taxon>Chenopodioideae</taxon>
        <taxon>Anserineae</taxon>
        <taxon>Spinacia</taxon>
    </lineage>
</organism>
<dbReference type="AlphaFoldDB" id="A0A9R0KC41"/>
<dbReference type="InterPro" id="IPR004252">
    <property type="entry name" value="Probable_transposase_24"/>
</dbReference>
<keyword evidence="3" id="KW-1185">Reference proteome</keyword>
<reference evidence="3" key="1">
    <citation type="journal article" date="2021" name="Nat. Commun.">
        <title>Genomic analyses provide insights into spinach domestication and the genetic basis of agronomic traits.</title>
        <authorList>
            <person name="Cai X."/>
            <person name="Sun X."/>
            <person name="Xu C."/>
            <person name="Sun H."/>
            <person name="Wang X."/>
            <person name="Ge C."/>
            <person name="Zhang Z."/>
            <person name="Wang Q."/>
            <person name="Fei Z."/>
            <person name="Jiao C."/>
            <person name="Wang Q."/>
        </authorList>
    </citation>
    <scope>NUCLEOTIDE SEQUENCE [LARGE SCALE GENOMIC DNA]</scope>
    <source>
        <strain evidence="3">cv. Varoflay</strain>
    </source>
</reference>
<feature type="compositionally biased region" description="Basic and acidic residues" evidence="2">
    <location>
        <begin position="128"/>
        <end position="139"/>
    </location>
</feature>
<feature type="region of interest" description="Disordered" evidence="2">
    <location>
        <begin position="254"/>
        <end position="274"/>
    </location>
</feature>
<feature type="coiled-coil region" evidence="1">
    <location>
        <begin position="412"/>
        <end position="439"/>
    </location>
</feature>
<protein>
    <submittedName>
        <fullName evidence="4">Uncharacterized protein</fullName>
    </submittedName>
</protein>
<evidence type="ECO:0000313" key="3">
    <source>
        <dbReference type="Proteomes" id="UP000813463"/>
    </source>
</evidence>
<evidence type="ECO:0000256" key="1">
    <source>
        <dbReference type="SAM" id="Coils"/>
    </source>
</evidence>
<proteinExistence type="predicted"/>
<dbReference type="KEGG" id="soe:110804878"/>
<dbReference type="RefSeq" id="XP_021866169.1">
    <property type="nucleotide sequence ID" value="XM_022010477.2"/>
</dbReference>
<evidence type="ECO:0000313" key="4">
    <source>
        <dbReference type="RefSeq" id="XP_021866169.1"/>
    </source>
</evidence>
<accession>A0A9R0KC41</accession>
<reference evidence="4" key="2">
    <citation type="submission" date="2025-08" db="UniProtKB">
        <authorList>
            <consortium name="RefSeq"/>
        </authorList>
    </citation>
    <scope>IDENTIFICATION</scope>
    <source>
        <tissue evidence="4">Leaf</tissue>
    </source>
</reference>
<evidence type="ECO:0000256" key="2">
    <source>
        <dbReference type="SAM" id="MobiDB-lite"/>
    </source>
</evidence>
<feature type="compositionally biased region" description="Polar residues" evidence="2">
    <location>
        <begin position="117"/>
        <end position="127"/>
    </location>
</feature>
<dbReference type="Pfam" id="PF03004">
    <property type="entry name" value="Transposase_24"/>
    <property type="match status" value="1"/>
</dbReference>
<gene>
    <name evidence="4" type="primary">LOC110804878</name>
</gene>